<dbReference type="PANTHER" id="PTHR35500:SF1">
    <property type="entry name" value="OS03G0108700 PROTEIN"/>
    <property type="match status" value="1"/>
</dbReference>
<dbReference type="Proteomes" id="UP001318860">
    <property type="component" value="Unassembled WGS sequence"/>
</dbReference>
<sequence length="135" mass="15332">MESGGTSGMAKRMKVSVCLLLFCSSRQYYGETDTKGEENEPSASNSEQVEIEIAHVLEKINNFTQMVSELLESGKSMLKELSNDFEERMILLHKEQMEKWQEEIKELRTLDAANEDIDALLQNAKYLLQNIHGGS</sequence>
<proteinExistence type="predicted"/>
<dbReference type="PANTHER" id="PTHR35500">
    <property type="entry name" value="OS03G0108700 PROTEIN"/>
    <property type="match status" value="1"/>
</dbReference>
<evidence type="ECO:0000313" key="4">
    <source>
        <dbReference type="Proteomes" id="UP001318860"/>
    </source>
</evidence>
<organism evidence="3 4">
    <name type="scientific">Rehmannia glutinosa</name>
    <name type="common">Chinese foxglove</name>
    <dbReference type="NCBI Taxonomy" id="99300"/>
    <lineage>
        <taxon>Eukaryota</taxon>
        <taxon>Viridiplantae</taxon>
        <taxon>Streptophyta</taxon>
        <taxon>Embryophyta</taxon>
        <taxon>Tracheophyta</taxon>
        <taxon>Spermatophyta</taxon>
        <taxon>Magnoliopsida</taxon>
        <taxon>eudicotyledons</taxon>
        <taxon>Gunneridae</taxon>
        <taxon>Pentapetalae</taxon>
        <taxon>asterids</taxon>
        <taxon>lamiids</taxon>
        <taxon>Lamiales</taxon>
        <taxon>Orobanchaceae</taxon>
        <taxon>Rehmannieae</taxon>
        <taxon>Rehmannia</taxon>
    </lineage>
</organism>
<protein>
    <submittedName>
        <fullName evidence="3">Uncharacterized protein</fullName>
    </submittedName>
</protein>
<reference evidence="3 4" key="1">
    <citation type="journal article" date="2021" name="Comput. Struct. Biotechnol. J.">
        <title>De novo genome assembly of the potent medicinal plant Rehmannia glutinosa using nanopore technology.</title>
        <authorList>
            <person name="Ma L."/>
            <person name="Dong C."/>
            <person name="Song C."/>
            <person name="Wang X."/>
            <person name="Zheng X."/>
            <person name="Niu Y."/>
            <person name="Chen S."/>
            <person name="Feng W."/>
        </authorList>
    </citation>
    <scope>NUCLEOTIDE SEQUENCE [LARGE SCALE GENOMIC DNA]</scope>
    <source>
        <strain evidence="3">DH-2019</strain>
    </source>
</reference>
<feature type="signal peptide" evidence="2">
    <location>
        <begin position="1"/>
        <end position="30"/>
    </location>
</feature>
<gene>
    <name evidence="3" type="ORF">DH2020_034219</name>
</gene>
<evidence type="ECO:0000256" key="1">
    <source>
        <dbReference type="SAM" id="Coils"/>
    </source>
</evidence>
<name>A0ABR0VA18_REHGL</name>
<evidence type="ECO:0000256" key="2">
    <source>
        <dbReference type="SAM" id="SignalP"/>
    </source>
</evidence>
<accession>A0ABR0VA18</accession>
<keyword evidence="4" id="KW-1185">Reference proteome</keyword>
<feature type="chain" id="PRO_5047324456" evidence="2">
    <location>
        <begin position="31"/>
        <end position="135"/>
    </location>
</feature>
<dbReference type="EMBL" id="JABTTQ020001289">
    <property type="protein sequence ID" value="KAK6132038.1"/>
    <property type="molecule type" value="Genomic_DNA"/>
</dbReference>
<evidence type="ECO:0000313" key="3">
    <source>
        <dbReference type="EMBL" id="KAK6132038.1"/>
    </source>
</evidence>
<keyword evidence="2" id="KW-0732">Signal</keyword>
<comment type="caution">
    <text evidence="3">The sequence shown here is derived from an EMBL/GenBank/DDBJ whole genome shotgun (WGS) entry which is preliminary data.</text>
</comment>
<feature type="coiled-coil region" evidence="1">
    <location>
        <begin position="83"/>
        <end position="130"/>
    </location>
</feature>
<keyword evidence="1" id="KW-0175">Coiled coil</keyword>